<gene>
    <name evidence="1" type="ORF">LVY65_01765</name>
</gene>
<organism evidence="1 2">
    <name type="scientific">Sphingomonas cremea</name>
    <dbReference type="NCBI Taxonomy" id="2904799"/>
    <lineage>
        <taxon>Bacteria</taxon>
        <taxon>Pseudomonadati</taxon>
        <taxon>Pseudomonadota</taxon>
        <taxon>Alphaproteobacteria</taxon>
        <taxon>Sphingomonadales</taxon>
        <taxon>Sphingomonadaceae</taxon>
        <taxon>Sphingomonas</taxon>
    </lineage>
</organism>
<reference evidence="1" key="1">
    <citation type="submission" date="2022-01" db="EMBL/GenBank/DDBJ databases">
        <authorList>
            <person name="Jo J.-H."/>
            <person name="Im W.-T."/>
        </authorList>
    </citation>
    <scope>NUCLEOTIDE SEQUENCE</scope>
    <source>
        <strain evidence="1">G124</strain>
    </source>
</reference>
<evidence type="ECO:0000313" key="1">
    <source>
        <dbReference type="EMBL" id="MCF2513796.1"/>
    </source>
</evidence>
<dbReference type="AlphaFoldDB" id="A0A9X1QI41"/>
<dbReference type="Proteomes" id="UP001139410">
    <property type="component" value="Unassembled WGS sequence"/>
</dbReference>
<dbReference type="EMBL" id="JAKFGM010000001">
    <property type="protein sequence ID" value="MCF2513796.1"/>
    <property type="molecule type" value="Genomic_DNA"/>
</dbReference>
<comment type="caution">
    <text evidence="1">The sequence shown here is derived from an EMBL/GenBank/DDBJ whole genome shotgun (WGS) entry which is preliminary data.</text>
</comment>
<evidence type="ECO:0000313" key="2">
    <source>
        <dbReference type="Proteomes" id="UP001139410"/>
    </source>
</evidence>
<protein>
    <recommendedName>
        <fullName evidence="3">Bacterial dipeptidyl-peptidase SH3 domain-containing protein</fullName>
    </recommendedName>
</protein>
<dbReference type="RefSeq" id="WP_235066292.1">
    <property type="nucleotide sequence ID" value="NZ_JAKFGM010000001.1"/>
</dbReference>
<name>A0A9X1QI41_9SPHN</name>
<evidence type="ECO:0008006" key="3">
    <source>
        <dbReference type="Google" id="ProtNLM"/>
    </source>
</evidence>
<accession>A0A9X1QI41</accession>
<sequence>MTHAYRKDLADTSLAGQVIASHYADPLIRHLVTAADFLREPHDSADLLDKLQPGQEIRMLDMSLGWAWGYGPDGRVGYVRAAAVAP</sequence>
<keyword evidence="2" id="KW-1185">Reference proteome</keyword>
<proteinExistence type="predicted"/>